<dbReference type="EMBL" id="JAFIMR010000061">
    <property type="protein sequence ID" value="KAI1852523.1"/>
    <property type="molecule type" value="Genomic_DNA"/>
</dbReference>
<accession>A0A9P9W976</accession>
<gene>
    <name evidence="2" type="ORF">JX265_012982</name>
</gene>
<proteinExistence type="predicted"/>
<reference evidence="2" key="1">
    <citation type="submission" date="2021-03" db="EMBL/GenBank/DDBJ databases">
        <title>Revisited historic fungal species revealed as producer of novel bioactive compounds through whole genome sequencing and comparative genomics.</title>
        <authorList>
            <person name="Vignolle G.A."/>
            <person name="Hochenegger N."/>
            <person name="Mach R.L."/>
            <person name="Mach-Aigner A.R."/>
            <person name="Javad Rahimi M."/>
            <person name="Salim K.A."/>
            <person name="Chan C.M."/>
            <person name="Lim L.B.L."/>
            <person name="Cai F."/>
            <person name="Druzhinina I.S."/>
            <person name="U'Ren J.M."/>
            <person name="Derntl C."/>
        </authorList>
    </citation>
    <scope>NUCLEOTIDE SEQUENCE</scope>
    <source>
        <strain evidence="2">TUCIM 5799</strain>
    </source>
</reference>
<keyword evidence="1" id="KW-0812">Transmembrane</keyword>
<dbReference type="Proteomes" id="UP000829685">
    <property type="component" value="Unassembled WGS sequence"/>
</dbReference>
<keyword evidence="1" id="KW-1133">Transmembrane helix</keyword>
<evidence type="ECO:0000256" key="1">
    <source>
        <dbReference type="SAM" id="Phobius"/>
    </source>
</evidence>
<evidence type="ECO:0000313" key="3">
    <source>
        <dbReference type="Proteomes" id="UP000829685"/>
    </source>
</evidence>
<comment type="caution">
    <text evidence="2">The sequence shown here is derived from an EMBL/GenBank/DDBJ whole genome shotgun (WGS) entry which is preliminary data.</text>
</comment>
<keyword evidence="1" id="KW-0472">Membrane</keyword>
<evidence type="ECO:0000313" key="2">
    <source>
        <dbReference type="EMBL" id="KAI1852523.1"/>
    </source>
</evidence>
<sequence>MEAWQSILISLVIVCAVIAGSYTAYEKGLLDPIIEEIGVMMFKAKAKAEREKYQAQGMKAGEDFVDSQLKGNKQAVDVISGQGPIGGLKKQL</sequence>
<name>A0A9P9W976_9PEZI</name>
<dbReference type="OrthoDB" id="5232608at2759"/>
<dbReference type="AlphaFoldDB" id="A0A9P9W976"/>
<keyword evidence="3" id="KW-1185">Reference proteome</keyword>
<organism evidence="2 3">
    <name type="scientific">Neoarthrinium moseri</name>
    <dbReference type="NCBI Taxonomy" id="1658444"/>
    <lineage>
        <taxon>Eukaryota</taxon>
        <taxon>Fungi</taxon>
        <taxon>Dikarya</taxon>
        <taxon>Ascomycota</taxon>
        <taxon>Pezizomycotina</taxon>
        <taxon>Sordariomycetes</taxon>
        <taxon>Xylariomycetidae</taxon>
        <taxon>Amphisphaeriales</taxon>
        <taxon>Apiosporaceae</taxon>
        <taxon>Neoarthrinium</taxon>
    </lineage>
</organism>
<feature type="transmembrane region" description="Helical" evidence="1">
    <location>
        <begin position="6"/>
        <end position="25"/>
    </location>
</feature>
<protein>
    <submittedName>
        <fullName evidence="2">Uncharacterized protein</fullName>
    </submittedName>
</protein>